<dbReference type="Proteomes" id="UP000693946">
    <property type="component" value="Linkage Group LG7"/>
</dbReference>
<feature type="region of interest" description="Disordered" evidence="1">
    <location>
        <begin position="47"/>
        <end position="74"/>
    </location>
</feature>
<gene>
    <name evidence="2" type="ORF">JOB18_040452</name>
</gene>
<reference evidence="2 3" key="1">
    <citation type="journal article" date="2021" name="Sci. Rep.">
        <title>Chromosome anchoring in Senegalese sole (Solea senegalensis) reveals sex-associated markers and genome rearrangements in flatfish.</title>
        <authorList>
            <person name="Guerrero-Cozar I."/>
            <person name="Gomez-Garrido J."/>
            <person name="Berbel C."/>
            <person name="Martinez-Blanch J.F."/>
            <person name="Alioto T."/>
            <person name="Claros M.G."/>
            <person name="Gagnaire P.A."/>
            <person name="Manchado M."/>
        </authorList>
    </citation>
    <scope>NUCLEOTIDE SEQUENCE [LARGE SCALE GENOMIC DNA]</scope>
    <source>
        <strain evidence="2">Sse05_10M</strain>
    </source>
</reference>
<accession>A0AAV6Q7C4</accession>
<sequence length="117" mass="12513">MADLVRRDYLSPAAASLNAPSVTGSSFVLMRSLPVFHKPSALLSAHVGSGKEDDGVDAVGTESAARDRELGTERDRGEVHYDALRVQFLDYGGEAGYKITDSDEVTTPPVGNRKCCL</sequence>
<feature type="compositionally biased region" description="Basic and acidic residues" evidence="1">
    <location>
        <begin position="64"/>
        <end position="74"/>
    </location>
</feature>
<comment type="caution">
    <text evidence="2">The sequence shown here is derived from an EMBL/GenBank/DDBJ whole genome shotgun (WGS) entry which is preliminary data.</text>
</comment>
<dbReference type="EMBL" id="JAGKHQ010000019">
    <property type="protein sequence ID" value="KAG7483143.1"/>
    <property type="molecule type" value="Genomic_DNA"/>
</dbReference>
<dbReference type="AlphaFoldDB" id="A0AAV6Q7C4"/>
<evidence type="ECO:0000256" key="1">
    <source>
        <dbReference type="SAM" id="MobiDB-lite"/>
    </source>
</evidence>
<evidence type="ECO:0000313" key="2">
    <source>
        <dbReference type="EMBL" id="KAG7483143.1"/>
    </source>
</evidence>
<name>A0AAV6Q7C4_SOLSE</name>
<protein>
    <submittedName>
        <fullName evidence="2">Uncharacterized protein</fullName>
    </submittedName>
</protein>
<proteinExistence type="predicted"/>
<evidence type="ECO:0000313" key="3">
    <source>
        <dbReference type="Proteomes" id="UP000693946"/>
    </source>
</evidence>
<keyword evidence="3" id="KW-1185">Reference proteome</keyword>
<organism evidence="2 3">
    <name type="scientific">Solea senegalensis</name>
    <name type="common">Senegalese sole</name>
    <dbReference type="NCBI Taxonomy" id="28829"/>
    <lineage>
        <taxon>Eukaryota</taxon>
        <taxon>Metazoa</taxon>
        <taxon>Chordata</taxon>
        <taxon>Craniata</taxon>
        <taxon>Vertebrata</taxon>
        <taxon>Euteleostomi</taxon>
        <taxon>Actinopterygii</taxon>
        <taxon>Neopterygii</taxon>
        <taxon>Teleostei</taxon>
        <taxon>Neoteleostei</taxon>
        <taxon>Acanthomorphata</taxon>
        <taxon>Carangaria</taxon>
        <taxon>Pleuronectiformes</taxon>
        <taxon>Pleuronectoidei</taxon>
        <taxon>Soleidae</taxon>
        <taxon>Solea</taxon>
    </lineage>
</organism>